<accession>A0A1B6KTU2</accession>
<organism evidence="2">
    <name type="scientific">Graphocephala atropunctata</name>
    <dbReference type="NCBI Taxonomy" id="36148"/>
    <lineage>
        <taxon>Eukaryota</taxon>
        <taxon>Metazoa</taxon>
        <taxon>Ecdysozoa</taxon>
        <taxon>Arthropoda</taxon>
        <taxon>Hexapoda</taxon>
        <taxon>Insecta</taxon>
        <taxon>Pterygota</taxon>
        <taxon>Neoptera</taxon>
        <taxon>Paraneoptera</taxon>
        <taxon>Hemiptera</taxon>
        <taxon>Auchenorrhyncha</taxon>
        <taxon>Membracoidea</taxon>
        <taxon>Cicadellidae</taxon>
        <taxon>Cicadellinae</taxon>
        <taxon>Cicadellini</taxon>
        <taxon>Graphocephala</taxon>
    </lineage>
</organism>
<gene>
    <name evidence="2" type="ORF">g.9000</name>
</gene>
<evidence type="ECO:0000313" key="2">
    <source>
        <dbReference type="EMBL" id="JAT14860.1"/>
    </source>
</evidence>
<reference evidence="2" key="1">
    <citation type="submission" date="2015-11" db="EMBL/GenBank/DDBJ databases">
        <title>De novo transcriptome assembly of four potential Pierce s Disease insect vectors from Arizona vineyards.</title>
        <authorList>
            <person name="Tassone E.E."/>
        </authorList>
    </citation>
    <scope>NUCLEOTIDE SEQUENCE</scope>
</reference>
<proteinExistence type="predicted"/>
<feature type="compositionally biased region" description="Acidic residues" evidence="1">
    <location>
        <begin position="122"/>
        <end position="134"/>
    </location>
</feature>
<sequence>SKETYLVSEGEQEEAEDKHDIVVQNSTLLKKTANCKSKDCENVSQSSLEPKIFIRRYTPSKTPPKSFNFLASLAPIVGKPPERIPKEKISIFQLNEKGKDVRDWPMEYDFEMVRPDYKMEKDDSENDEYSEEGDSTTATPTKIVSKLDFTTKNKGELKKKNEFYGKQTTSLPKYVFKKDNEEPLDMMKLYGGFKRQTPNLNNKFKIRFFRTTLTPIPSNKKLIEDNKNTHKTSIYPNKNKKNIFQLRKVKDSNSSYRIIPYRGYFTANPVDRKEDRVLPYPYIILKTDNEKAPQLVKSQKDKEAKDGPWVNELLQKDNLENDPIVEIQYGDDFIGLENDEDYLASTLDDYDDYIIVTPHTDPTSALTENVNTGPPTKSLGEDITQVPITGSAKVTKSHNETISLSPSSRNVSSKQPNPYHNGTIYSYYDCTDLSVGCRSLPFKLFYFLSITSYFLCH</sequence>
<name>A0A1B6KTU2_9HEMI</name>
<feature type="region of interest" description="Disordered" evidence="1">
    <location>
        <begin position="117"/>
        <end position="137"/>
    </location>
</feature>
<dbReference type="AlphaFoldDB" id="A0A1B6KTU2"/>
<dbReference type="EMBL" id="GEBQ01025117">
    <property type="protein sequence ID" value="JAT14860.1"/>
    <property type="molecule type" value="Transcribed_RNA"/>
</dbReference>
<protein>
    <submittedName>
        <fullName evidence="2">Uncharacterized protein</fullName>
    </submittedName>
</protein>
<evidence type="ECO:0000256" key="1">
    <source>
        <dbReference type="SAM" id="MobiDB-lite"/>
    </source>
</evidence>
<feature type="non-terminal residue" evidence="2">
    <location>
        <position position="1"/>
    </location>
</feature>